<protein>
    <submittedName>
        <fullName evidence="2">Uncharacterized protein</fullName>
    </submittedName>
</protein>
<proteinExistence type="predicted"/>
<feature type="region of interest" description="Disordered" evidence="1">
    <location>
        <begin position="1"/>
        <end position="27"/>
    </location>
</feature>
<reference evidence="2 3" key="1">
    <citation type="journal article" date="2019" name="Sci. Rep.">
        <title>Orb-weaving spider Araneus ventricosus genome elucidates the spidroin gene catalogue.</title>
        <authorList>
            <person name="Kono N."/>
            <person name="Nakamura H."/>
            <person name="Ohtoshi R."/>
            <person name="Moran D.A.P."/>
            <person name="Shinohara A."/>
            <person name="Yoshida Y."/>
            <person name="Fujiwara M."/>
            <person name="Mori M."/>
            <person name="Tomita M."/>
            <person name="Arakawa K."/>
        </authorList>
    </citation>
    <scope>NUCLEOTIDE SEQUENCE [LARGE SCALE GENOMIC DNA]</scope>
</reference>
<name>A0A4Y2JI54_ARAVE</name>
<gene>
    <name evidence="2" type="ORF">AVEN_174821_1</name>
</gene>
<feature type="compositionally biased region" description="Basic and acidic residues" evidence="1">
    <location>
        <begin position="15"/>
        <end position="27"/>
    </location>
</feature>
<organism evidence="2 3">
    <name type="scientific">Araneus ventricosus</name>
    <name type="common">Orbweaver spider</name>
    <name type="synonym">Epeira ventricosa</name>
    <dbReference type="NCBI Taxonomy" id="182803"/>
    <lineage>
        <taxon>Eukaryota</taxon>
        <taxon>Metazoa</taxon>
        <taxon>Ecdysozoa</taxon>
        <taxon>Arthropoda</taxon>
        <taxon>Chelicerata</taxon>
        <taxon>Arachnida</taxon>
        <taxon>Araneae</taxon>
        <taxon>Araneomorphae</taxon>
        <taxon>Entelegynae</taxon>
        <taxon>Araneoidea</taxon>
        <taxon>Araneidae</taxon>
        <taxon>Araneus</taxon>
    </lineage>
</organism>
<evidence type="ECO:0000313" key="3">
    <source>
        <dbReference type="Proteomes" id="UP000499080"/>
    </source>
</evidence>
<dbReference type="Proteomes" id="UP000499080">
    <property type="component" value="Unassembled WGS sequence"/>
</dbReference>
<accession>A0A4Y2JI54</accession>
<dbReference type="EMBL" id="BGPR01003590">
    <property type="protein sequence ID" value="GBM90013.1"/>
    <property type="molecule type" value="Genomic_DNA"/>
</dbReference>
<sequence length="117" mass="12570">MADEGHRGKGRRALGKPEQDVTKGRHSEGLDEVFIVGDGPNNSNNIISRTSVFSDGFIPGNQVIGGRLGHMVRGSQVAVCRIVQRGIIGSAGAVLINMMKESFQEEWKGSVLSSKLH</sequence>
<keyword evidence="3" id="KW-1185">Reference proteome</keyword>
<evidence type="ECO:0000256" key="1">
    <source>
        <dbReference type="SAM" id="MobiDB-lite"/>
    </source>
</evidence>
<comment type="caution">
    <text evidence="2">The sequence shown here is derived from an EMBL/GenBank/DDBJ whole genome shotgun (WGS) entry which is preliminary data.</text>
</comment>
<dbReference type="AlphaFoldDB" id="A0A4Y2JI54"/>
<evidence type="ECO:0000313" key="2">
    <source>
        <dbReference type="EMBL" id="GBM90013.1"/>
    </source>
</evidence>